<dbReference type="EMBL" id="JAJSOF020000036">
    <property type="protein sequence ID" value="KAJ4429112.1"/>
    <property type="molecule type" value="Genomic_DNA"/>
</dbReference>
<keyword evidence="2" id="KW-1185">Reference proteome</keyword>
<accession>A0ABQ8S5D3</accession>
<gene>
    <name evidence="1" type="ORF">ANN_26113</name>
</gene>
<evidence type="ECO:0000313" key="2">
    <source>
        <dbReference type="Proteomes" id="UP001148838"/>
    </source>
</evidence>
<name>A0ABQ8S5D3_PERAM</name>
<evidence type="ECO:0000313" key="1">
    <source>
        <dbReference type="EMBL" id="KAJ4429112.1"/>
    </source>
</evidence>
<dbReference type="Proteomes" id="UP001148838">
    <property type="component" value="Unassembled WGS sequence"/>
</dbReference>
<proteinExistence type="predicted"/>
<protein>
    <submittedName>
        <fullName evidence="1">Uncharacterized protein</fullName>
    </submittedName>
</protein>
<comment type="caution">
    <text evidence="1">The sequence shown here is derived from an EMBL/GenBank/DDBJ whole genome shotgun (WGS) entry which is preliminary data.</text>
</comment>
<organism evidence="1 2">
    <name type="scientific">Periplaneta americana</name>
    <name type="common">American cockroach</name>
    <name type="synonym">Blatta americana</name>
    <dbReference type="NCBI Taxonomy" id="6978"/>
    <lineage>
        <taxon>Eukaryota</taxon>
        <taxon>Metazoa</taxon>
        <taxon>Ecdysozoa</taxon>
        <taxon>Arthropoda</taxon>
        <taxon>Hexapoda</taxon>
        <taxon>Insecta</taxon>
        <taxon>Pterygota</taxon>
        <taxon>Neoptera</taxon>
        <taxon>Polyneoptera</taxon>
        <taxon>Dictyoptera</taxon>
        <taxon>Blattodea</taxon>
        <taxon>Blattoidea</taxon>
        <taxon>Blattidae</taxon>
        <taxon>Blattinae</taxon>
        <taxon>Periplaneta</taxon>
    </lineage>
</organism>
<sequence>MTQRINETRNTPVTERVKQKWKSILFKNNGYGTLYNINCELVDIESPENKGLFLRDCNDVRFFRFGPITSCDVERSLSQYKLCLADNRKRFMFEREISKLNNKSGKTRKDVNICISRNRINGAIDKLNEDIDSIVTWTKKFHLNINPGKTQAIILGHKRQTDAVKQLDISPLNFANFLKHLKKRHDEFHT</sequence>
<reference evidence="1 2" key="1">
    <citation type="journal article" date="2022" name="Allergy">
        <title>Genome assembly and annotation of Periplaneta americana reveal a comprehensive cockroach allergen profile.</title>
        <authorList>
            <person name="Wang L."/>
            <person name="Xiong Q."/>
            <person name="Saelim N."/>
            <person name="Wang L."/>
            <person name="Nong W."/>
            <person name="Wan A.T."/>
            <person name="Shi M."/>
            <person name="Liu X."/>
            <person name="Cao Q."/>
            <person name="Hui J.H.L."/>
            <person name="Sookrung N."/>
            <person name="Leung T.F."/>
            <person name="Tungtrongchitr A."/>
            <person name="Tsui S.K.W."/>
        </authorList>
    </citation>
    <scope>NUCLEOTIDE SEQUENCE [LARGE SCALE GENOMIC DNA]</scope>
    <source>
        <strain evidence="1">PWHHKU_190912</strain>
    </source>
</reference>